<evidence type="ECO:0000313" key="4">
    <source>
        <dbReference type="Proteomes" id="UP000199309"/>
    </source>
</evidence>
<evidence type="ECO:0000256" key="2">
    <source>
        <dbReference type="SAM" id="Phobius"/>
    </source>
</evidence>
<dbReference type="STRING" id="349095.SAMN05660299_00913"/>
<protein>
    <submittedName>
        <fullName evidence="3">Uncharacterized protein</fullName>
    </submittedName>
</protein>
<proteinExistence type="predicted"/>
<dbReference type="AlphaFoldDB" id="A0A1G9TEA8"/>
<name>A0A1G9TEA8_9FIRM</name>
<reference evidence="3 4" key="1">
    <citation type="submission" date="2016-10" db="EMBL/GenBank/DDBJ databases">
        <authorList>
            <person name="de Groot N.N."/>
        </authorList>
    </citation>
    <scope>NUCLEOTIDE SEQUENCE [LARGE SCALE GENOMIC DNA]</scope>
    <source>
        <strain evidence="3 4">DSM 16981</strain>
    </source>
</reference>
<feature type="region of interest" description="Disordered" evidence="1">
    <location>
        <begin position="130"/>
        <end position="190"/>
    </location>
</feature>
<dbReference type="EMBL" id="FNHQ01000007">
    <property type="protein sequence ID" value="SDM46046.1"/>
    <property type="molecule type" value="Genomic_DNA"/>
</dbReference>
<keyword evidence="2" id="KW-0812">Transmembrane</keyword>
<keyword evidence="2" id="KW-0472">Membrane</keyword>
<evidence type="ECO:0000256" key="1">
    <source>
        <dbReference type="SAM" id="MobiDB-lite"/>
    </source>
</evidence>
<dbReference type="Proteomes" id="UP000199309">
    <property type="component" value="Unassembled WGS sequence"/>
</dbReference>
<keyword evidence="4" id="KW-1185">Reference proteome</keyword>
<evidence type="ECO:0000313" key="3">
    <source>
        <dbReference type="EMBL" id="SDM46046.1"/>
    </source>
</evidence>
<feature type="compositionally biased region" description="Polar residues" evidence="1">
    <location>
        <begin position="152"/>
        <end position="174"/>
    </location>
</feature>
<sequence>MRISDKDRADHVRSAKTWLEKAEQSFDRQAGIKGELNLMLAEAEMKNLRKKRTIGQKFLKVGAILTAFVLAAGFWYIFTPRNQSEPMTPITATSNKAERINSQWVSMPKLNYSEDTSAVKHMEGAVTHTRINTTSQETGSEESDSHIKETMQESPQIVVQPSESSHGTTVMTDRQVQKAVQDAQHSLRGK</sequence>
<dbReference type="RefSeq" id="WP_091648576.1">
    <property type="nucleotide sequence ID" value="NZ_FNHQ01000007.1"/>
</dbReference>
<dbReference type="OrthoDB" id="1629525at2"/>
<feature type="transmembrane region" description="Helical" evidence="2">
    <location>
        <begin position="58"/>
        <end position="78"/>
    </location>
</feature>
<gene>
    <name evidence="3" type="ORF">SAMN05660299_00913</name>
</gene>
<keyword evidence="2" id="KW-1133">Transmembrane helix</keyword>
<organism evidence="3 4">
    <name type="scientific">Megasphaera paucivorans</name>
    <dbReference type="NCBI Taxonomy" id="349095"/>
    <lineage>
        <taxon>Bacteria</taxon>
        <taxon>Bacillati</taxon>
        <taxon>Bacillota</taxon>
        <taxon>Negativicutes</taxon>
        <taxon>Veillonellales</taxon>
        <taxon>Veillonellaceae</taxon>
        <taxon>Megasphaera</taxon>
    </lineage>
</organism>
<accession>A0A1G9TEA8</accession>